<protein>
    <submittedName>
        <fullName evidence="1">Uncharacterized protein</fullName>
    </submittedName>
</protein>
<dbReference type="EMBL" id="MUJZ01062569">
    <property type="protein sequence ID" value="OTF71102.1"/>
    <property type="molecule type" value="Genomic_DNA"/>
</dbReference>
<keyword evidence="2" id="KW-1185">Reference proteome</keyword>
<accession>A0A1Y3ARK9</accession>
<dbReference type="Proteomes" id="UP000194236">
    <property type="component" value="Unassembled WGS sequence"/>
</dbReference>
<dbReference type="OrthoDB" id="6490813at2759"/>
<organism evidence="1 2">
    <name type="scientific">Euroglyphus maynei</name>
    <name type="common">Mayne's house dust mite</name>
    <dbReference type="NCBI Taxonomy" id="6958"/>
    <lineage>
        <taxon>Eukaryota</taxon>
        <taxon>Metazoa</taxon>
        <taxon>Ecdysozoa</taxon>
        <taxon>Arthropoda</taxon>
        <taxon>Chelicerata</taxon>
        <taxon>Arachnida</taxon>
        <taxon>Acari</taxon>
        <taxon>Acariformes</taxon>
        <taxon>Sarcoptiformes</taxon>
        <taxon>Astigmata</taxon>
        <taxon>Psoroptidia</taxon>
        <taxon>Analgoidea</taxon>
        <taxon>Pyroglyphidae</taxon>
        <taxon>Pyroglyphinae</taxon>
        <taxon>Euroglyphus</taxon>
    </lineage>
</organism>
<gene>
    <name evidence="1" type="ORF">BLA29_011398</name>
</gene>
<comment type="caution">
    <text evidence="1">The sequence shown here is derived from an EMBL/GenBank/DDBJ whole genome shotgun (WGS) entry which is preliminary data.</text>
</comment>
<proteinExistence type="predicted"/>
<sequence length="125" mass="14407">MDKHLRSMEMINGDQRFPETLTELKEHCGRNKKVIDLMTKMADKCMTGFTKNIMQVAVYSIRRSRKTMCRNKPNKEMMAIIDAGRCVNSGGKRFGNCVQRAQIHIQTVKNLSSKERIPFICCFTS</sequence>
<reference evidence="1 2" key="1">
    <citation type="submission" date="2017-03" db="EMBL/GenBank/DDBJ databases">
        <title>Genome Survey of Euroglyphus maynei.</title>
        <authorList>
            <person name="Arlian L.G."/>
            <person name="Morgan M.S."/>
            <person name="Rider S.D."/>
        </authorList>
    </citation>
    <scope>NUCLEOTIDE SEQUENCE [LARGE SCALE GENOMIC DNA]</scope>
    <source>
        <strain evidence="1">Arlian Lab</strain>
        <tissue evidence="1">Whole body</tissue>
    </source>
</reference>
<name>A0A1Y3ARK9_EURMA</name>
<evidence type="ECO:0000313" key="2">
    <source>
        <dbReference type="Proteomes" id="UP000194236"/>
    </source>
</evidence>
<dbReference type="AlphaFoldDB" id="A0A1Y3ARK9"/>
<evidence type="ECO:0000313" key="1">
    <source>
        <dbReference type="EMBL" id="OTF71102.1"/>
    </source>
</evidence>